<sequence length="39" mass="4704">MKILMGIMGSISVIILILFIQEIRNELEEERWWRNRGKS</sequence>
<comment type="caution">
    <text evidence="2">The sequence shown here is derived from an EMBL/GenBank/DDBJ whole genome shotgun (WGS) entry which is preliminary data.</text>
</comment>
<evidence type="ECO:0000313" key="3">
    <source>
        <dbReference type="Proteomes" id="UP001055091"/>
    </source>
</evidence>
<feature type="transmembrane region" description="Helical" evidence="1">
    <location>
        <begin position="6"/>
        <end position="24"/>
    </location>
</feature>
<gene>
    <name evidence="2" type="ORF">CE91St55_66030</name>
</gene>
<keyword evidence="1" id="KW-1133">Transmembrane helix</keyword>
<dbReference type="EMBL" id="BQNJ01000002">
    <property type="protein sequence ID" value="GKH04622.1"/>
    <property type="molecule type" value="Genomic_DNA"/>
</dbReference>
<evidence type="ECO:0000313" key="2">
    <source>
        <dbReference type="EMBL" id="GKH04622.1"/>
    </source>
</evidence>
<evidence type="ECO:0000256" key="1">
    <source>
        <dbReference type="SAM" id="Phobius"/>
    </source>
</evidence>
<accession>A0AA37JQX3</accession>
<keyword evidence="1" id="KW-0472">Membrane</keyword>
<name>A0AA37JQX3_9FIRM</name>
<dbReference type="AlphaFoldDB" id="A0AA37JQX3"/>
<dbReference type="Proteomes" id="UP001055091">
    <property type="component" value="Unassembled WGS sequence"/>
</dbReference>
<protein>
    <submittedName>
        <fullName evidence="2">Uncharacterized protein</fullName>
    </submittedName>
</protein>
<organism evidence="2 3">
    <name type="scientific">Hungatella hathewayi</name>
    <dbReference type="NCBI Taxonomy" id="154046"/>
    <lineage>
        <taxon>Bacteria</taxon>
        <taxon>Bacillati</taxon>
        <taxon>Bacillota</taxon>
        <taxon>Clostridia</taxon>
        <taxon>Lachnospirales</taxon>
        <taxon>Lachnospiraceae</taxon>
        <taxon>Hungatella</taxon>
    </lineage>
</organism>
<reference evidence="2" key="1">
    <citation type="submission" date="2022-01" db="EMBL/GenBank/DDBJ databases">
        <title>Novel bile acid biosynthetic pathways are enriched in the microbiome of centenarians.</title>
        <authorList>
            <person name="Sato Y."/>
            <person name="Atarashi K."/>
            <person name="Plichta R.D."/>
            <person name="Arai Y."/>
            <person name="Sasajima S."/>
            <person name="Kearney M.S."/>
            <person name="Suda W."/>
            <person name="Takeshita K."/>
            <person name="Sasaki T."/>
            <person name="Okamoto S."/>
            <person name="Skelly N.A."/>
            <person name="Okamura Y."/>
            <person name="Vlamakis H."/>
            <person name="Li Y."/>
            <person name="Tanoue T."/>
            <person name="Takei H."/>
            <person name="Nittono H."/>
            <person name="Narushima S."/>
            <person name="Irie J."/>
            <person name="Itoh H."/>
            <person name="Moriya K."/>
            <person name="Sugiura Y."/>
            <person name="Suematsu M."/>
            <person name="Moritoki N."/>
            <person name="Shibata S."/>
            <person name="Littman R.D."/>
            <person name="Fischbach A.M."/>
            <person name="Uwamino Y."/>
            <person name="Inoue T."/>
            <person name="Honda A."/>
            <person name="Hattori M."/>
            <person name="Murai T."/>
            <person name="Xavier J.R."/>
            <person name="Hirose N."/>
            <person name="Honda K."/>
        </authorList>
    </citation>
    <scope>NUCLEOTIDE SEQUENCE</scope>
    <source>
        <strain evidence="2">CE91-St55</strain>
    </source>
</reference>
<keyword evidence="1" id="KW-0812">Transmembrane</keyword>
<proteinExistence type="predicted"/>